<dbReference type="AlphaFoldDB" id="A0A919C1X5"/>
<accession>A0A919C1X5</accession>
<reference evidence="2" key="1">
    <citation type="journal article" date="2019" name="Int. J. Syst. Evol. Microbiol.">
        <title>The Global Catalogue of Microorganisms (GCM) 10K type strain sequencing project: providing services to taxonomists for standard genome sequencing and annotation.</title>
        <authorList>
            <consortium name="The Broad Institute Genomics Platform"/>
            <consortium name="The Broad Institute Genome Sequencing Center for Infectious Disease"/>
            <person name="Wu L."/>
            <person name="Ma J."/>
        </authorList>
    </citation>
    <scope>NUCLEOTIDE SEQUENCE [LARGE SCALE GENOMIC DNA]</scope>
    <source>
        <strain evidence="2">JCM 4253</strain>
    </source>
</reference>
<sequence length="77" mass="8713">MDHAGSKAWFEALRVLRERERQPRWGCVLSGDMQSHHQQAVEAAAWQGLAELADREMRAELSVYAVRPILWAGTALP</sequence>
<dbReference type="RefSeq" id="WP_189979712.1">
    <property type="nucleotide sequence ID" value="NZ_BNBF01000003.1"/>
</dbReference>
<name>A0A919C1X5_9ACTN</name>
<protein>
    <submittedName>
        <fullName evidence="1">Uncharacterized protein</fullName>
    </submittedName>
</protein>
<keyword evidence="2" id="KW-1185">Reference proteome</keyword>
<proteinExistence type="predicted"/>
<evidence type="ECO:0000313" key="2">
    <source>
        <dbReference type="Proteomes" id="UP000619355"/>
    </source>
</evidence>
<dbReference type="Proteomes" id="UP000619355">
    <property type="component" value="Unassembled WGS sequence"/>
</dbReference>
<evidence type="ECO:0000313" key="1">
    <source>
        <dbReference type="EMBL" id="GHG41518.1"/>
    </source>
</evidence>
<comment type="caution">
    <text evidence="1">The sequence shown here is derived from an EMBL/GenBank/DDBJ whole genome shotgun (WGS) entry which is preliminary data.</text>
</comment>
<organism evidence="1 2">
    <name type="scientific">Streptomyces capoamus</name>
    <dbReference type="NCBI Taxonomy" id="68183"/>
    <lineage>
        <taxon>Bacteria</taxon>
        <taxon>Bacillati</taxon>
        <taxon>Actinomycetota</taxon>
        <taxon>Actinomycetes</taxon>
        <taxon>Kitasatosporales</taxon>
        <taxon>Streptomycetaceae</taxon>
        <taxon>Streptomyces</taxon>
    </lineage>
</organism>
<gene>
    <name evidence="1" type="ORF">GCM10018980_16740</name>
</gene>
<dbReference type="EMBL" id="BNBF01000003">
    <property type="protein sequence ID" value="GHG41518.1"/>
    <property type="molecule type" value="Genomic_DNA"/>
</dbReference>